<organism evidence="1 2">
    <name type="scientific">Rhizobium metallidurans</name>
    <dbReference type="NCBI Taxonomy" id="1265931"/>
    <lineage>
        <taxon>Bacteria</taxon>
        <taxon>Pseudomonadati</taxon>
        <taxon>Pseudomonadota</taxon>
        <taxon>Alphaproteobacteria</taxon>
        <taxon>Hyphomicrobiales</taxon>
        <taxon>Rhizobiaceae</taxon>
        <taxon>Rhizobium/Agrobacterium group</taxon>
        <taxon>Rhizobium</taxon>
    </lineage>
</organism>
<dbReference type="Proteomes" id="UP000582090">
    <property type="component" value="Unassembled WGS sequence"/>
</dbReference>
<keyword evidence="2" id="KW-1185">Reference proteome</keyword>
<dbReference type="Pfam" id="PF10649">
    <property type="entry name" value="DUF2478"/>
    <property type="match status" value="1"/>
</dbReference>
<dbReference type="InterPro" id="IPR018912">
    <property type="entry name" value="DUF2478"/>
</dbReference>
<proteinExistence type="predicted"/>
<name>A0A7W6CWN9_9HYPH</name>
<reference evidence="1 2" key="1">
    <citation type="submission" date="2020-08" db="EMBL/GenBank/DDBJ databases">
        <title>Genomic Encyclopedia of Type Strains, Phase IV (KMG-IV): sequencing the most valuable type-strain genomes for metagenomic binning, comparative biology and taxonomic classification.</title>
        <authorList>
            <person name="Goeker M."/>
        </authorList>
    </citation>
    <scope>NUCLEOTIDE SEQUENCE [LARGE SCALE GENOMIC DNA]</scope>
    <source>
        <strain evidence="1 2">DSM 26575</strain>
    </source>
</reference>
<dbReference type="AlphaFoldDB" id="A0A7W6CWN9"/>
<comment type="caution">
    <text evidence="1">The sequence shown here is derived from an EMBL/GenBank/DDBJ whole genome shotgun (WGS) entry which is preliminary data.</text>
</comment>
<accession>A0A7W6CWN9</accession>
<sequence>MMKLGYVTVSGRGEIDLLLAAVVGTLEADGWNLAGTVQTNIERTDRHHCDMDIRLLPHGPSVRISIDRGAEARGCRLDPDALERSVAWVSCNLEGADLLVINKFGKQEAEGRGLTCVIAEALDRELPVLIGVNGLNLQPFLAFSEGMAERLIPTSDAVIRWCRESRNRNAEDG</sequence>
<dbReference type="EMBL" id="JACIDW010000012">
    <property type="protein sequence ID" value="MBB3965854.1"/>
    <property type="molecule type" value="Genomic_DNA"/>
</dbReference>
<protein>
    <submittedName>
        <fullName evidence="1">Nucleoside-triphosphatase THEP1</fullName>
    </submittedName>
</protein>
<dbReference type="RefSeq" id="WP_210279683.1">
    <property type="nucleotide sequence ID" value="NZ_JACIDW010000012.1"/>
</dbReference>
<gene>
    <name evidence="1" type="ORF">GGQ67_003533</name>
</gene>
<evidence type="ECO:0000313" key="2">
    <source>
        <dbReference type="Proteomes" id="UP000582090"/>
    </source>
</evidence>
<evidence type="ECO:0000313" key="1">
    <source>
        <dbReference type="EMBL" id="MBB3965854.1"/>
    </source>
</evidence>